<dbReference type="OrthoDB" id="2678360at2759"/>
<dbReference type="AlphaFoldDB" id="A0A0C3PZ89"/>
<gene>
    <name evidence="1" type="ORF">M404DRAFT_88579</name>
</gene>
<reference evidence="1 2" key="1">
    <citation type="submission" date="2014-04" db="EMBL/GenBank/DDBJ databases">
        <authorList>
            <consortium name="DOE Joint Genome Institute"/>
            <person name="Kuo A."/>
            <person name="Kohler A."/>
            <person name="Costa M.D."/>
            <person name="Nagy L.G."/>
            <person name="Floudas D."/>
            <person name="Copeland A."/>
            <person name="Barry K.W."/>
            <person name="Cichocki N."/>
            <person name="Veneault-Fourrey C."/>
            <person name="LaButti K."/>
            <person name="Lindquist E.A."/>
            <person name="Lipzen A."/>
            <person name="Lundell T."/>
            <person name="Morin E."/>
            <person name="Murat C."/>
            <person name="Sun H."/>
            <person name="Tunlid A."/>
            <person name="Henrissat B."/>
            <person name="Grigoriev I.V."/>
            <person name="Hibbett D.S."/>
            <person name="Martin F."/>
            <person name="Nordberg H.P."/>
            <person name="Cantor M.N."/>
            <person name="Hua S.X."/>
        </authorList>
    </citation>
    <scope>NUCLEOTIDE SEQUENCE [LARGE SCALE GENOMIC DNA]</scope>
    <source>
        <strain evidence="1 2">Marx 270</strain>
    </source>
</reference>
<reference evidence="2" key="2">
    <citation type="submission" date="2015-01" db="EMBL/GenBank/DDBJ databases">
        <title>Evolutionary Origins and Diversification of the Mycorrhizal Mutualists.</title>
        <authorList>
            <consortium name="DOE Joint Genome Institute"/>
            <consortium name="Mycorrhizal Genomics Consortium"/>
            <person name="Kohler A."/>
            <person name="Kuo A."/>
            <person name="Nagy L.G."/>
            <person name="Floudas D."/>
            <person name="Copeland A."/>
            <person name="Barry K.W."/>
            <person name="Cichocki N."/>
            <person name="Veneault-Fourrey C."/>
            <person name="LaButti K."/>
            <person name="Lindquist E.A."/>
            <person name="Lipzen A."/>
            <person name="Lundell T."/>
            <person name="Morin E."/>
            <person name="Murat C."/>
            <person name="Riley R."/>
            <person name="Ohm R."/>
            <person name="Sun H."/>
            <person name="Tunlid A."/>
            <person name="Henrissat B."/>
            <person name="Grigoriev I.V."/>
            <person name="Hibbett D.S."/>
            <person name="Martin F."/>
        </authorList>
    </citation>
    <scope>NUCLEOTIDE SEQUENCE [LARGE SCALE GENOMIC DNA]</scope>
    <source>
        <strain evidence="2">Marx 270</strain>
    </source>
</reference>
<protein>
    <submittedName>
        <fullName evidence="1">Uncharacterized protein</fullName>
    </submittedName>
</protein>
<evidence type="ECO:0000313" key="1">
    <source>
        <dbReference type="EMBL" id="KIO14689.1"/>
    </source>
</evidence>
<dbReference type="EMBL" id="KN831944">
    <property type="protein sequence ID" value="KIO14689.1"/>
    <property type="molecule type" value="Genomic_DNA"/>
</dbReference>
<feature type="non-terminal residue" evidence="1">
    <location>
        <position position="1"/>
    </location>
</feature>
<feature type="non-terminal residue" evidence="1">
    <location>
        <position position="65"/>
    </location>
</feature>
<sequence>PELVKCTQHYLYDQLNPNAGVSGDCVSLCQCPSFDGDIKVFNSTSATYYAPSNHSGCGGMHHNVI</sequence>
<keyword evidence="2" id="KW-1185">Reference proteome</keyword>
<accession>A0A0C3PZ89</accession>
<evidence type="ECO:0000313" key="2">
    <source>
        <dbReference type="Proteomes" id="UP000054217"/>
    </source>
</evidence>
<organism evidence="1 2">
    <name type="scientific">Pisolithus tinctorius Marx 270</name>
    <dbReference type="NCBI Taxonomy" id="870435"/>
    <lineage>
        <taxon>Eukaryota</taxon>
        <taxon>Fungi</taxon>
        <taxon>Dikarya</taxon>
        <taxon>Basidiomycota</taxon>
        <taxon>Agaricomycotina</taxon>
        <taxon>Agaricomycetes</taxon>
        <taxon>Agaricomycetidae</taxon>
        <taxon>Boletales</taxon>
        <taxon>Sclerodermatineae</taxon>
        <taxon>Pisolithaceae</taxon>
        <taxon>Pisolithus</taxon>
    </lineage>
</organism>
<name>A0A0C3PZ89_PISTI</name>
<dbReference type="Proteomes" id="UP000054217">
    <property type="component" value="Unassembled WGS sequence"/>
</dbReference>
<dbReference type="HOGENOM" id="CLU_006344_15_2_1"/>
<dbReference type="InParanoid" id="A0A0C3PZ89"/>
<proteinExistence type="predicted"/>